<feature type="non-terminal residue" evidence="2">
    <location>
        <position position="1"/>
    </location>
</feature>
<gene>
    <name evidence="2" type="ORF">S01H1_30814</name>
</gene>
<dbReference type="GO" id="GO:0006487">
    <property type="term" value="P:protein N-linked glycosylation"/>
    <property type="evidence" value="ECO:0007669"/>
    <property type="project" value="TreeGrafter"/>
</dbReference>
<proteinExistence type="predicted"/>
<sequence>YTDSDVSSHLGLSGVILRYLIEENYGLAFGSRAMKDSIVLNRPLKRKIQSWQDTVIYNWLAIRPFLPWIKECKDTQNAFKGFRKDVLVKILAFMQERGFIFDTELLLLAKIAGFKAKEFAMPWVDTPGVTSVKITDGIKMAGKLIEIAQRYREGEYSVLQNRISSQDARSSSPVEEKTIENKLEETKQDLLNLGINLEQVEEAIAELRKLIQQKKFKFRHDVDILKVDSNDKLIVNSEHSEGIERGKLDRNVAHLFGERFGLFHRTVNVFVLTPN</sequence>
<feature type="coiled-coil region" evidence="1">
    <location>
        <begin position="183"/>
        <end position="217"/>
    </location>
</feature>
<dbReference type="InterPro" id="IPR029044">
    <property type="entry name" value="Nucleotide-diphossugar_trans"/>
</dbReference>
<accession>X0SZG8</accession>
<keyword evidence="1" id="KW-0175">Coiled coil</keyword>
<dbReference type="PANTHER" id="PTHR10859:SF91">
    <property type="entry name" value="DOLICHYL-PHOSPHATE BETA-GLUCOSYLTRANSFERASE"/>
    <property type="match status" value="1"/>
</dbReference>
<evidence type="ECO:0000256" key="1">
    <source>
        <dbReference type="SAM" id="Coils"/>
    </source>
</evidence>
<evidence type="ECO:0000313" key="2">
    <source>
        <dbReference type="EMBL" id="GAF86588.1"/>
    </source>
</evidence>
<dbReference type="EMBL" id="BARS01018984">
    <property type="protein sequence ID" value="GAF86588.1"/>
    <property type="molecule type" value="Genomic_DNA"/>
</dbReference>
<comment type="caution">
    <text evidence="2">The sequence shown here is derived from an EMBL/GenBank/DDBJ whole genome shotgun (WGS) entry which is preliminary data.</text>
</comment>
<name>X0SZG8_9ZZZZ</name>
<organism evidence="2">
    <name type="scientific">marine sediment metagenome</name>
    <dbReference type="NCBI Taxonomy" id="412755"/>
    <lineage>
        <taxon>unclassified sequences</taxon>
        <taxon>metagenomes</taxon>
        <taxon>ecological metagenomes</taxon>
    </lineage>
</organism>
<protein>
    <submittedName>
        <fullName evidence="2">Uncharacterized protein</fullName>
    </submittedName>
</protein>
<dbReference type="SUPFAM" id="SSF53448">
    <property type="entry name" value="Nucleotide-diphospho-sugar transferases"/>
    <property type="match status" value="1"/>
</dbReference>
<reference evidence="2" key="1">
    <citation type="journal article" date="2014" name="Front. Microbiol.">
        <title>High frequency of phylogenetically diverse reductive dehalogenase-homologous genes in deep subseafloor sedimentary metagenomes.</title>
        <authorList>
            <person name="Kawai M."/>
            <person name="Futagami T."/>
            <person name="Toyoda A."/>
            <person name="Takaki Y."/>
            <person name="Nishi S."/>
            <person name="Hori S."/>
            <person name="Arai W."/>
            <person name="Tsubouchi T."/>
            <person name="Morono Y."/>
            <person name="Uchiyama I."/>
            <person name="Ito T."/>
            <person name="Fujiyama A."/>
            <person name="Inagaki F."/>
            <person name="Takami H."/>
        </authorList>
    </citation>
    <scope>NUCLEOTIDE SEQUENCE</scope>
    <source>
        <strain evidence="2">Expedition CK06-06</strain>
    </source>
</reference>
<dbReference type="AlphaFoldDB" id="X0SZG8"/>
<dbReference type="PANTHER" id="PTHR10859">
    <property type="entry name" value="GLYCOSYL TRANSFERASE"/>
    <property type="match status" value="1"/>
</dbReference>
<feature type="non-terminal residue" evidence="2">
    <location>
        <position position="275"/>
    </location>
</feature>